<dbReference type="GO" id="GO:0008360">
    <property type="term" value="P:regulation of cell shape"/>
    <property type="evidence" value="ECO:0007669"/>
    <property type="project" value="UniProtKB-KW"/>
</dbReference>
<protein>
    <recommendedName>
        <fullName evidence="4">Penicillin-binding protein 1A</fullName>
        <ecNumber evidence="21">2.4.99.28</ecNumber>
        <ecNumber evidence="3">3.4.16.4</ecNumber>
    </recommendedName>
</protein>
<evidence type="ECO:0000256" key="13">
    <source>
        <dbReference type="ARBA" id="ARBA00022968"/>
    </source>
</evidence>
<keyword evidence="13" id="KW-0735">Signal-anchor</keyword>
<evidence type="ECO:0000256" key="5">
    <source>
        <dbReference type="ARBA" id="ARBA00022475"/>
    </source>
</evidence>
<keyword evidence="10" id="KW-0812">Transmembrane</keyword>
<comment type="catalytic activity">
    <reaction evidence="22">
        <text>[GlcNAc-(1-&gt;4)-Mur2Ac(oyl-L-Ala-gamma-D-Glu-L-Lys-D-Ala-D-Ala)](n)-di-trans,octa-cis-undecaprenyl diphosphate + beta-D-GlcNAc-(1-&gt;4)-Mur2Ac(oyl-L-Ala-gamma-D-Glu-L-Lys-D-Ala-D-Ala)-di-trans,octa-cis-undecaprenyl diphosphate = [GlcNAc-(1-&gt;4)-Mur2Ac(oyl-L-Ala-gamma-D-Glu-L-Lys-D-Ala-D-Ala)](n+1)-di-trans,octa-cis-undecaprenyl diphosphate + di-trans,octa-cis-undecaprenyl diphosphate + H(+)</text>
        <dbReference type="Rhea" id="RHEA:23708"/>
        <dbReference type="Rhea" id="RHEA-COMP:9602"/>
        <dbReference type="Rhea" id="RHEA-COMP:9603"/>
        <dbReference type="ChEBI" id="CHEBI:15378"/>
        <dbReference type="ChEBI" id="CHEBI:58405"/>
        <dbReference type="ChEBI" id="CHEBI:60033"/>
        <dbReference type="ChEBI" id="CHEBI:78435"/>
        <dbReference type="EC" id="2.4.99.28"/>
    </reaction>
</comment>
<evidence type="ECO:0000256" key="2">
    <source>
        <dbReference type="ARBA" id="ARBA00004401"/>
    </source>
</evidence>
<evidence type="ECO:0000256" key="19">
    <source>
        <dbReference type="ARBA" id="ARBA00023316"/>
    </source>
</evidence>
<evidence type="ECO:0000259" key="25">
    <source>
        <dbReference type="Pfam" id="PF00912"/>
    </source>
</evidence>
<evidence type="ECO:0000256" key="16">
    <source>
        <dbReference type="ARBA" id="ARBA00023136"/>
    </source>
</evidence>
<dbReference type="InterPro" id="IPR023346">
    <property type="entry name" value="Lysozyme-like_dom_sf"/>
</dbReference>
<evidence type="ECO:0000256" key="22">
    <source>
        <dbReference type="ARBA" id="ARBA00049902"/>
    </source>
</evidence>
<evidence type="ECO:0000256" key="23">
    <source>
        <dbReference type="SAM" id="MobiDB-lite"/>
    </source>
</evidence>
<dbReference type="Gene3D" id="1.10.3810.10">
    <property type="entry name" value="Biosynthetic peptidoglycan transglycosylase-like"/>
    <property type="match status" value="1"/>
</dbReference>
<evidence type="ECO:0000313" key="26">
    <source>
        <dbReference type="EMBL" id="CUO28420.1"/>
    </source>
</evidence>
<evidence type="ECO:0000313" key="27">
    <source>
        <dbReference type="Proteomes" id="UP000095594"/>
    </source>
</evidence>
<dbReference type="Proteomes" id="UP000095594">
    <property type="component" value="Unassembled WGS sequence"/>
</dbReference>
<organism evidence="26 27">
    <name type="scientific">Clostridium disporicum</name>
    <dbReference type="NCBI Taxonomy" id="84024"/>
    <lineage>
        <taxon>Bacteria</taxon>
        <taxon>Bacillati</taxon>
        <taxon>Bacillota</taxon>
        <taxon>Clostridia</taxon>
        <taxon>Eubacteriales</taxon>
        <taxon>Clostridiaceae</taxon>
        <taxon>Clostridium</taxon>
    </lineage>
</organism>
<keyword evidence="12" id="KW-0133">Cell shape</keyword>
<dbReference type="GO" id="GO:0030288">
    <property type="term" value="C:outer membrane-bounded periplasmic space"/>
    <property type="evidence" value="ECO:0007669"/>
    <property type="project" value="TreeGrafter"/>
</dbReference>
<evidence type="ECO:0000256" key="1">
    <source>
        <dbReference type="ARBA" id="ARBA00002624"/>
    </source>
</evidence>
<keyword evidence="18" id="KW-0511">Multifunctional enzyme</keyword>
<evidence type="ECO:0000256" key="17">
    <source>
        <dbReference type="ARBA" id="ARBA00023251"/>
    </source>
</evidence>
<feature type="domain" description="Glycosyl transferase family 51" evidence="25">
    <location>
        <begin position="86"/>
        <end position="282"/>
    </location>
</feature>
<keyword evidence="7" id="KW-0645">Protease</keyword>
<comment type="subcellular location">
    <subcellularLocation>
        <location evidence="2">Cell membrane</location>
        <topology evidence="2">Single-pass type II membrane protein</topology>
    </subcellularLocation>
</comment>
<dbReference type="InterPro" id="IPR001460">
    <property type="entry name" value="PCN-bd_Tpept"/>
</dbReference>
<keyword evidence="6 26" id="KW-0121">Carboxypeptidase</keyword>
<proteinExistence type="predicted"/>
<dbReference type="Gene3D" id="3.40.710.10">
    <property type="entry name" value="DD-peptidase/beta-lactamase superfamily"/>
    <property type="match status" value="1"/>
</dbReference>
<dbReference type="GO" id="GO:0009002">
    <property type="term" value="F:serine-type D-Ala-D-Ala carboxypeptidase activity"/>
    <property type="evidence" value="ECO:0007669"/>
    <property type="project" value="UniProtKB-EC"/>
</dbReference>
<keyword evidence="16" id="KW-0472">Membrane</keyword>
<dbReference type="Pfam" id="PF00912">
    <property type="entry name" value="Transgly"/>
    <property type="match status" value="1"/>
</dbReference>
<sequence>MANNDKPKNNKANSESGSSKNKKKKMPPSKTKRFFKYFFLTILIAGLLLSVVGVGYVVAVIKTAPALDIESIHDLNQTSMYYDNKGEVIDNIPTEEERYMITYDQIPQNLINAYIAIEDERFLTHPGIDVKRIIGAAVRDVKVILTGEGGVHGASTLTQQLIKNTLLFEEASNENKAGSGPLSSVNRKIKEIYLALQLEKTLSKEEIITAYLNTIPLGGYVYGVEAASRYFFGKNAIDLTLPECAYIAGITQAPSYYSAYNTEAKDYPNTYIERTETVLMKMLELGFITKEEYDSAYTFTAENQFTFEPISTDYKVKYEWFIYPALEQVRDDLKEKYKYTDEEVNKLFVNGGLKIYTTLDTTMQDAVQAVLDDRNNLNVDWDTNPEDTTTYDDINGNGVQDEGEISYPLLQAAATVMDYRTGKVLALVGGRGEQPPHSINRAYDDLKPIASTTKPLTVYGPGIDTKIITAATPLDDAPVSSSILNKYGFTAGLNNYNFKFDGFITARDGIAFSKNITSVKLVDKIGIDTALEYGEKAGIVYNDVSKTSMSAIALGQHDNRPEDRDGGNTTILASAFGAFGNNGVRNEPILYTRVEDATGKVLLDKEPKATQLFSPQTAYIMYDILKGPITRFDAGAAKFGDIPVAGKTGTTNNVDHFWFAGLTPYYSASVWIGYDMPQSMSGYSSAAAELWGKVMAQVHQGLEYKEIEKPSGIVNATICIDSGKLATDLCNLDQRGNRVRNEMFIEGTQPNSVCDVHVKVKVNKNNNKLATDDTPKDLVEERVFIKKENASQDAADYPYVVPTEKDDTKPEEKIKLSQIGLKENMDLYDAIVILNDKGIKYTFVGGESVSGTLSPKTYTLTKFTSEIVKDGTVELTIKKNDIPSEENPGIGNENPSTENPDNGDNQDNNGTDTNNLDNNTANNTESTTP</sequence>
<evidence type="ECO:0000256" key="20">
    <source>
        <dbReference type="ARBA" id="ARBA00034000"/>
    </source>
</evidence>
<dbReference type="SUPFAM" id="SSF53955">
    <property type="entry name" value="Lysozyme-like"/>
    <property type="match status" value="1"/>
</dbReference>
<dbReference type="EC" id="2.4.99.28" evidence="21"/>
<dbReference type="InterPro" id="IPR036950">
    <property type="entry name" value="PBP_transglycosylase"/>
</dbReference>
<keyword evidence="19" id="KW-0961">Cell wall biogenesis/degradation</keyword>
<dbReference type="GO" id="GO:0008955">
    <property type="term" value="F:peptidoglycan glycosyltransferase activity"/>
    <property type="evidence" value="ECO:0007669"/>
    <property type="project" value="UniProtKB-EC"/>
</dbReference>
<dbReference type="GO" id="GO:0005886">
    <property type="term" value="C:plasma membrane"/>
    <property type="evidence" value="ECO:0007669"/>
    <property type="project" value="UniProtKB-SubCell"/>
</dbReference>
<dbReference type="Pfam" id="PF00905">
    <property type="entry name" value="Transpeptidase"/>
    <property type="match status" value="1"/>
</dbReference>
<dbReference type="UniPathway" id="UPA00219"/>
<keyword evidence="9" id="KW-0808">Transferase</keyword>
<evidence type="ECO:0000256" key="12">
    <source>
        <dbReference type="ARBA" id="ARBA00022960"/>
    </source>
</evidence>
<evidence type="ECO:0000256" key="11">
    <source>
        <dbReference type="ARBA" id="ARBA00022801"/>
    </source>
</evidence>
<dbReference type="RefSeq" id="WP_055264829.1">
    <property type="nucleotide sequence ID" value="NZ_CABIXQ010000007.1"/>
</dbReference>
<evidence type="ECO:0000256" key="10">
    <source>
        <dbReference type="ARBA" id="ARBA00022692"/>
    </source>
</evidence>
<dbReference type="SUPFAM" id="SSF56601">
    <property type="entry name" value="beta-lactamase/transpeptidase-like"/>
    <property type="match status" value="1"/>
</dbReference>
<dbReference type="GO" id="GO:0046677">
    <property type="term" value="P:response to antibiotic"/>
    <property type="evidence" value="ECO:0007669"/>
    <property type="project" value="UniProtKB-KW"/>
</dbReference>
<keyword evidence="17" id="KW-0046">Antibiotic resistance</keyword>
<name>A0A174DX28_9CLOT</name>
<dbReference type="GO" id="GO:0006508">
    <property type="term" value="P:proteolysis"/>
    <property type="evidence" value="ECO:0007669"/>
    <property type="project" value="UniProtKB-KW"/>
</dbReference>
<keyword evidence="15" id="KW-1133">Transmembrane helix</keyword>
<keyword evidence="8" id="KW-0328">Glycosyltransferase</keyword>
<dbReference type="InterPro" id="IPR001264">
    <property type="entry name" value="Glyco_trans_51"/>
</dbReference>
<dbReference type="OrthoDB" id="9766909at2"/>
<dbReference type="GO" id="GO:0071555">
    <property type="term" value="P:cell wall organization"/>
    <property type="evidence" value="ECO:0007669"/>
    <property type="project" value="UniProtKB-KW"/>
</dbReference>
<dbReference type="GO" id="GO:0009252">
    <property type="term" value="P:peptidoglycan biosynthetic process"/>
    <property type="evidence" value="ECO:0007669"/>
    <property type="project" value="UniProtKB-UniPathway"/>
</dbReference>
<evidence type="ECO:0000256" key="8">
    <source>
        <dbReference type="ARBA" id="ARBA00022676"/>
    </source>
</evidence>
<feature type="compositionally biased region" description="Low complexity" evidence="23">
    <location>
        <begin position="899"/>
        <end position="929"/>
    </location>
</feature>
<dbReference type="PANTHER" id="PTHR32282">
    <property type="entry name" value="BINDING PROTEIN TRANSPEPTIDASE, PUTATIVE-RELATED"/>
    <property type="match status" value="1"/>
</dbReference>
<reference evidence="26 27" key="1">
    <citation type="submission" date="2015-09" db="EMBL/GenBank/DDBJ databases">
        <authorList>
            <consortium name="Pathogen Informatics"/>
        </authorList>
    </citation>
    <scope>NUCLEOTIDE SEQUENCE [LARGE SCALE GENOMIC DNA]</scope>
    <source>
        <strain evidence="26 27">2789STDY5834856</strain>
    </source>
</reference>
<dbReference type="InterPro" id="IPR050396">
    <property type="entry name" value="Glycosyltr_51/Transpeptidase"/>
</dbReference>
<evidence type="ECO:0000256" key="21">
    <source>
        <dbReference type="ARBA" id="ARBA00044770"/>
    </source>
</evidence>
<evidence type="ECO:0000256" key="4">
    <source>
        <dbReference type="ARBA" id="ARBA00018638"/>
    </source>
</evidence>
<feature type="compositionally biased region" description="Low complexity" evidence="23">
    <location>
        <begin position="9"/>
        <end position="19"/>
    </location>
</feature>
<evidence type="ECO:0000256" key="7">
    <source>
        <dbReference type="ARBA" id="ARBA00022670"/>
    </source>
</evidence>
<dbReference type="EMBL" id="CYZX01000007">
    <property type="protein sequence ID" value="CUO28420.1"/>
    <property type="molecule type" value="Genomic_DNA"/>
</dbReference>
<dbReference type="PANTHER" id="PTHR32282:SF11">
    <property type="entry name" value="PENICILLIN-BINDING PROTEIN 1B"/>
    <property type="match status" value="1"/>
</dbReference>
<gene>
    <name evidence="26" type="primary">ponA_2</name>
    <name evidence="26" type="ORF">ERS852471_01274</name>
</gene>
<dbReference type="EC" id="3.4.16.4" evidence="3"/>
<evidence type="ECO:0000256" key="6">
    <source>
        <dbReference type="ARBA" id="ARBA00022645"/>
    </source>
</evidence>
<keyword evidence="14" id="KW-0573">Peptidoglycan synthesis</keyword>
<dbReference type="AlphaFoldDB" id="A0A174DX28"/>
<evidence type="ECO:0000256" key="14">
    <source>
        <dbReference type="ARBA" id="ARBA00022984"/>
    </source>
</evidence>
<evidence type="ECO:0000256" key="18">
    <source>
        <dbReference type="ARBA" id="ARBA00023268"/>
    </source>
</evidence>
<feature type="region of interest" description="Disordered" evidence="23">
    <location>
        <begin position="878"/>
        <end position="929"/>
    </location>
</feature>
<comment type="function">
    <text evidence="1">Cell wall formation. Synthesis of cross-linked peptidoglycan from the lipid intermediates. The enzyme has a penicillin-insensitive transglycosylase N-terminal domain (formation of linear glycan strands) and a penicillin-sensitive transpeptidase C-terminal domain (cross-linking of the peptide subunits).</text>
</comment>
<feature type="region of interest" description="Disordered" evidence="23">
    <location>
        <begin position="1"/>
        <end position="28"/>
    </location>
</feature>
<feature type="domain" description="Penicillin-binding protein transpeptidase" evidence="24">
    <location>
        <begin position="413"/>
        <end position="690"/>
    </location>
</feature>
<evidence type="ECO:0000256" key="3">
    <source>
        <dbReference type="ARBA" id="ARBA00012448"/>
    </source>
</evidence>
<accession>A0A174DX28</accession>
<keyword evidence="5" id="KW-1003">Cell membrane</keyword>
<evidence type="ECO:0000259" key="24">
    <source>
        <dbReference type="Pfam" id="PF00905"/>
    </source>
</evidence>
<keyword evidence="11" id="KW-0378">Hydrolase</keyword>
<dbReference type="GO" id="GO:0008658">
    <property type="term" value="F:penicillin binding"/>
    <property type="evidence" value="ECO:0007669"/>
    <property type="project" value="InterPro"/>
</dbReference>
<evidence type="ECO:0000256" key="9">
    <source>
        <dbReference type="ARBA" id="ARBA00022679"/>
    </source>
</evidence>
<evidence type="ECO:0000256" key="15">
    <source>
        <dbReference type="ARBA" id="ARBA00022989"/>
    </source>
</evidence>
<comment type="catalytic activity">
    <reaction evidence="20">
        <text>Preferential cleavage: (Ac)2-L-Lys-D-Ala-|-D-Ala. Also transpeptidation of peptidyl-alanyl moieties that are N-acyl substituents of D-alanine.</text>
        <dbReference type="EC" id="3.4.16.4"/>
    </reaction>
</comment>
<dbReference type="InterPro" id="IPR012338">
    <property type="entry name" value="Beta-lactam/transpept-like"/>
</dbReference>